<evidence type="ECO:0000256" key="11">
    <source>
        <dbReference type="HAMAP-Rule" id="MF_00451"/>
    </source>
</evidence>
<comment type="subunit">
    <text evidence="11">Homotetramer.</text>
</comment>
<dbReference type="GO" id="GO:0006183">
    <property type="term" value="P:GTP biosynthetic process"/>
    <property type="evidence" value="ECO:0007669"/>
    <property type="project" value="UniProtKB-UniRule"/>
</dbReference>
<keyword evidence="17" id="KW-1185">Reference proteome</keyword>
<dbReference type="CDD" id="cd04413">
    <property type="entry name" value="NDPk_I"/>
    <property type="match status" value="1"/>
</dbReference>
<evidence type="ECO:0000256" key="3">
    <source>
        <dbReference type="ARBA" id="ARBA00022553"/>
    </source>
</evidence>
<dbReference type="InterPro" id="IPR023005">
    <property type="entry name" value="Nucleoside_diP_kinase_AS"/>
</dbReference>
<dbReference type="GO" id="GO:0006228">
    <property type="term" value="P:UTP biosynthetic process"/>
    <property type="evidence" value="ECO:0007669"/>
    <property type="project" value="UniProtKB-UniRule"/>
</dbReference>
<dbReference type="SMART" id="SM00562">
    <property type="entry name" value="NDK"/>
    <property type="match status" value="1"/>
</dbReference>
<keyword evidence="8 11" id="KW-0546">Nucleotide metabolism</keyword>
<comment type="similarity">
    <text evidence="2 11 12 13">Belongs to the NDK family.</text>
</comment>
<dbReference type="PROSITE" id="PS00469">
    <property type="entry name" value="NDPK"/>
    <property type="match status" value="1"/>
</dbReference>
<evidence type="ECO:0000256" key="8">
    <source>
        <dbReference type="ARBA" id="ARBA00023080"/>
    </source>
</evidence>
<dbReference type="GO" id="GO:0046872">
    <property type="term" value="F:metal ion binding"/>
    <property type="evidence" value="ECO:0007669"/>
    <property type="project" value="UniProtKB-KW"/>
</dbReference>
<dbReference type="InterPro" id="IPR036850">
    <property type="entry name" value="NDK-like_dom_sf"/>
</dbReference>
<keyword evidence="7 11" id="KW-0067">ATP-binding</keyword>
<dbReference type="RefSeq" id="WP_072707755.1">
    <property type="nucleotide sequence ID" value="NZ_FRCF01000002.1"/>
</dbReference>
<dbReference type="EMBL" id="FRCF01000002">
    <property type="protein sequence ID" value="SHL51951.1"/>
    <property type="molecule type" value="Genomic_DNA"/>
</dbReference>
<comment type="function">
    <text evidence="11">Major role in the synthesis of nucleoside triphosphates other than ATP. The ATP gamma phosphate is transferred to the NDP beta phosphate via a ping-pong mechanism, using a phosphorylated active-site intermediate.</text>
</comment>
<dbReference type="AlphaFoldDB" id="A0A1M7BAI8"/>
<evidence type="ECO:0000256" key="2">
    <source>
        <dbReference type="ARBA" id="ARBA00008142"/>
    </source>
</evidence>
<evidence type="ECO:0000256" key="9">
    <source>
        <dbReference type="ARBA" id="ARBA00024802"/>
    </source>
</evidence>
<sequence length="148" mass="16514">MEKTFLMIKPDGVQRNLVGPIVSRLENKGFKIVGAKLMQVSEDLAKTHYQEHEERPFFGELVDFITSGPVFAMVLEGENVISTARLVVGSTNPQEAAPGTIRGDFGLTVGKNIIHGSDSPESAEREINLFFDEAEILNYDLINKEWIY</sequence>
<dbReference type="GO" id="GO:0005737">
    <property type="term" value="C:cytoplasm"/>
    <property type="evidence" value="ECO:0007669"/>
    <property type="project" value="UniProtKB-SubCell"/>
</dbReference>
<evidence type="ECO:0000256" key="12">
    <source>
        <dbReference type="PROSITE-ProRule" id="PRU00706"/>
    </source>
</evidence>
<evidence type="ECO:0000256" key="1">
    <source>
        <dbReference type="ARBA" id="ARBA00001946"/>
    </source>
</evidence>
<feature type="binding site" evidence="11 12">
    <location>
        <position position="9"/>
    </location>
    <ligand>
        <name>ATP</name>
        <dbReference type="ChEBI" id="CHEBI:30616"/>
    </ligand>
</feature>
<feature type="domain" description="Nucleoside diphosphate kinase-like" evidence="15">
    <location>
        <begin position="1"/>
        <end position="138"/>
    </location>
</feature>
<comment type="cofactor">
    <cofactor evidence="1 11">
        <name>Mg(2+)</name>
        <dbReference type="ChEBI" id="CHEBI:18420"/>
    </cofactor>
</comment>
<feature type="binding site" evidence="11 12">
    <location>
        <position position="112"/>
    </location>
    <ligand>
        <name>ATP</name>
        <dbReference type="ChEBI" id="CHEBI:30616"/>
    </ligand>
</feature>
<feature type="binding site" evidence="11 12">
    <location>
        <position position="91"/>
    </location>
    <ligand>
        <name>ATP</name>
        <dbReference type="ChEBI" id="CHEBI:30616"/>
    </ligand>
</feature>
<dbReference type="Gene3D" id="3.30.70.141">
    <property type="entry name" value="Nucleoside diphosphate kinase-like domain"/>
    <property type="match status" value="1"/>
</dbReference>
<dbReference type="GO" id="GO:0005524">
    <property type="term" value="F:ATP binding"/>
    <property type="evidence" value="ECO:0007669"/>
    <property type="project" value="UniProtKB-UniRule"/>
</dbReference>
<evidence type="ECO:0000259" key="15">
    <source>
        <dbReference type="SMART" id="SM00562"/>
    </source>
</evidence>
<feature type="binding site" evidence="11 12">
    <location>
        <position position="85"/>
    </location>
    <ligand>
        <name>ATP</name>
        <dbReference type="ChEBI" id="CHEBI:30616"/>
    </ligand>
</feature>
<dbReference type="OrthoDB" id="9801161at2"/>
<evidence type="ECO:0000256" key="6">
    <source>
        <dbReference type="ARBA" id="ARBA00022777"/>
    </source>
</evidence>
<keyword evidence="5 11" id="KW-0547">Nucleotide-binding</keyword>
<organism evidence="16 17">
    <name type="scientific">Lacicoccus alkaliphilus DSM 16010</name>
    <dbReference type="NCBI Taxonomy" id="1123231"/>
    <lineage>
        <taxon>Bacteria</taxon>
        <taxon>Bacillati</taxon>
        <taxon>Bacillota</taxon>
        <taxon>Bacilli</taxon>
        <taxon>Bacillales</taxon>
        <taxon>Salinicoccaceae</taxon>
        <taxon>Lacicoccus</taxon>
    </lineage>
</organism>
<gene>
    <name evidence="11" type="primary">ndk</name>
    <name evidence="16" type="ORF">SAMN02745189_00390</name>
</gene>
<dbReference type="GO" id="GO:0006241">
    <property type="term" value="P:CTP biosynthetic process"/>
    <property type="evidence" value="ECO:0007669"/>
    <property type="project" value="UniProtKB-UniRule"/>
</dbReference>
<comment type="catalytic activity">
    <reaction evidence="11">
        <text>a ribonucleoside 5'-diphosphate + ATP = a ribonucleoside 5'-triphosphate + ADP</text>
        <dbReference type="Rhea" id="RHEA:18113"/>
        <dbReference type="ChEBI" id="CHEBI:30616"/>
        <dbReference type="ChEBI" id="CHEBI:57930"/>
        <dbReference type="ChEBI" id="CHEBI:61557"/>
        <dbReference type="ChEBI" id="CHEBI:456216"/>
        <dbReference type="EC" id="2.7.4.6"/>
    </reaction>
</comment>
<dbReference type="STRING" id="1123231.SAMN02745189_00390"/>
<dbReference type="InterPro" id="IPR001564">
    <property type="entry name" value="Nucleoside_diP_kinase"/>
</dbReference>
<evidence type="ECO:0000256" key="14">
    <source>
        <dbReference type="RuleBase" id="RU004013"/>
    </source>
</evidence>
<dbReference type="Proteomes" id="UP000184206">
    <property type="component" value="Unassembled WGS sequence"/>
</dbReference>
<keyword evidence="11" id="KW-0963">Cytoplasm</keyword>
<dbReference type="SUPFAM" id="SSF54919">
    <property type="entry name" value="Nucleoside diphosphate kinase, NDK"/>
    <property type="match status" value="1"/>
</dbReference>
<evidence type="ECO:0000313" key="16">
    <source>
        <dbReference type="EMBL" id="SHL51951.1"/>
    </source>
</evidence>
<keyword evidence="11" id="KW-0479">Metal-binding</keyword>
<feature type="active site" description="Pros-phosphohistidine intermediate" evidence="11 12">
    <location>
        <position position="115"/>
    </location>
</feature>
<comment type="function">
    <text evidence="9">(Microbial infection) Catalyzes the phosphorylation of dZDP to dZTP, when the bacterium is infected by a phage that produces the substrate for the synthesis of dZTP (2- amino-2'-deoxyadenosine 5'-triphosphate), which is then used by the phage as a DNA polymerase substrate.</text>
</comment>
<evidence type="ECO:0000256" key="5">
    <source>
        <dbReference type="ARBA" id="ARBA00022741"/>
    </source>
</evidence>
<evidence type="ECO:0000256" key="13">
    <source>
        <dbReference type="RuleBase" id="RU004011"/>
    </source>
</evidence>
<dbReference type="EC" id="2.7.4.6" evidence="11 14"/>
<keyword evidence="3 11" id="KW-0597">Phosphoprotein</keyword>
<dbReference type="PRINTS" id="PR01243">
    <property type="entry name" value="NUCDPKINASE"/>
</dbReference>
<dbReference type="InterPro" id="IPR034907">
    <property type="entry name" value="NDK-like_dom"/>
</dbReference>
<evidence type="ECO:0000313" key="17">
    <source>
        <dbReference type="Proteomes" id="UP000184206"/>
    </source>
</evidence>
<name>A0A1M7BAI8_9BACL</name>
<evidence type="ECO:0000256" key="7">
    <source>
        <dbReference type="ARBA" id="ARBA00022840"/>
    </source>
</evidence>
<comment type="catalytic activity">
    <reaction evidence="10">
        <text>dZDP + ATP = dZTP + ADP</text>
        <dbReference type="Rhea" id="RHEA:67644"/>
        <dbReference type="ChEBI" id="CHEBI:30616"/>
        <dbReference type="ChEBI" id="CHEBI:172929"/>
        <dbReference type="ChEBI" id="CHEBI:172931"/>
        <dbReference type="ChEBI" id="CHEBI:456216"/>
    </reaction>
</comment>
<dbReference type="HAMAP" id="MF_00451">
    <property type="entry name" value="NDP_kinase"/>
    <property type="match status" value="1"/>
</dbReference>
<keyword evidence="6 11" id="KW-0418">Kinase</keyword>
<dbReference type="Pfam" id="PF00334">
    <property type="entry name" value="NDK"/>
    <property type="match status" value="1"/>
</dbReference>
<keyword evidence="11" id="KW-0460">Magnesium</keyword>
<evidence type="ECO:0000256" key="4">
    <source>
        <dbReference type="ARBA" id="ARBA00022679"/>
    </source>
</evidence>
<dbReference type="FunFam" id="3.30.70.141:FF:000002">
    <property type="entry name" value="Nucleoside diphosphate kinase"/>
    <property type="match status" value="1"/>
</dbReference>
<feature type="binding site" evidence="11 12">
    <location>
        <position position="102"/>
    </location>
    <ligand>
        <name>ATP</name>
        <dbReference type="ChEBI" id="CHEBI:30616"/>
    </ligand>
</feature>
<proteinExistence type="inferred from homology"/>
<dbReference type="GO" id="GO:0004550">
    <property type="term" value="F:nucleoside diphosphate kinase activity"/>
    <property type="evidence" value="ECO:0007669"/>
    <property type="project" value="UniProtKB-UniRule"/>
</dbReference>
<accession>A0A1M7BAI8</accession>
<comment type="subcellular location">
    <subcellularLocation>
        <location evidence="11">Cytoplasm</location>
    </subcellularLocation>
</comment>
<comment type="catalytic activity">
    <reaction evidence="11 14">
        <text>a 2'-deoxyribonucleoside 5'-diphosphate + ATP = a 2'-deoxyribonucleoside 5'-triphosphate + ADP</text>
        <dbReference type="Rhea" id="RHEA:44640"/>
        <dbReference type="ChEBI" id="CHEBI:30616"/>
        <dbReference type="ChEBI" id="CHEBI:61560"/>
        <dbReference type="ChEBI" id="CHEBI:73316"/>
        <dbReference type="ChEBI" id="CHEBI:456216"/>
        <dbReference type="EC" id="2.7.4.6"/>
    </reaction>
</comment>
<dbReference type="PROSITE" id="PS51374">
    <property type="entry name" value="NDPK_LIKE"/>
    <property type="match status" value="1"/>
</dbReference>
<reference evidence="16 17" key="1">
    <citation type="submission" date="2016-11" db="EMBL/GenBank/DDBJ databases">
        <authorList>
            <person name="Jaros S."/>
            <person name="Januszkiewicz K."/>
            <person name="Wedrychowicz H."/>
        </authorList>
    </citation>
    <scope>NUCLEOTIDE SEQUENCE [LARGE SCALE GENOMIC DNA]</scope>
    <source>
        <strain evidence="16 17">DSM 16010</strain>
    </source>
</reference>
<protein>
    <recommendedName>
        <fullName evidence="11 14">Nucleoside diphosphate kinase</fullName>
        <shortName evidence="11">NDK</shortName>
        <shortName evidence="11">NDP kinase</shortName>
        <ecNumber evidence="11 14">2.7.4.6</ecNumber>
    </recommendedName>
    <alternativeName>
        <fullName evidence="11">Nucleoside-2-P kinase</fullName>
    </alternativeName>
</protein>
<dbReference type="NCBIfam" id="NF001908">
    <property type="entry name" value="PRK00668.1"/>
    <property type="match status" value="1"/>
</dbReference>
<dbReference type="PANTHER" id="PTHR11349">
    <property type="entry name" value="NUCLEOSIDE DIPHOSPHATE KINASE"/>
    <property type="match status" value="1"/>
</dbReference>
<keyword evidence="4 11" id="KW-0808">Transferase</keyword>
<evidence type="ECO:0000256" key="10">
    <source>
        <dbReference type="ARBA" id="ARBA00047945"/>
    </source>
</evidence>
<feature type="binding site" evidence="11 12">
    <location>
        <position position="57"/>
    </location>
    <ligand>
        <name>ATP</name>
        <dbReference type="ChEBI" id="CHEBI:30616"/>
    </ligand>
</feature>